<dbReference type="AlphaFoldDB" id="A0A814EKE6"/>
<accession>A0A814EKE6</accession>
<dbReference type="EMBL" id="CAJOBC010002694">
    <property type="protein sequence ID" value="CAF3746404.1"/>
    <property type="molecule type" value="Genomic_DNA"/>
</dbReference>
<dbReference type="Proteomes" id="UP000677228">
    <property type="component" value="Unassembled WGS sequence"/>
</dbReference>
<reference evidence="2" key="1">
    <citation type="submission" date="2021-02" db="EMBL/GenBank/DDBJ databases">
        <authorList>
            <person name="Nowell W R."/>
        </authorList>
    </citation>
    <scope>NUCLEOTIDE SEQUENCE</scope>
</reference>
<evidence type="ECO:0000313" key="4">
    <source>
        <dbReference type="EMBL" id="CAF3746404.1"/>
    </source>
</evidence>
<dbReference type="EMBL" id="CAJNOK010000934">
    <property type="protein sequence ID" value="CAF0784068.1"/>
    <property type="molecule type" value="Genomic_DNA"/>
</dbReference>
<evidence type="ECO:0000313" key="1">
    <source>
        <dbReference type="EMBL" id="CAF0784068.1"/>
    </source>
</evidence>
<name>A0A814EKE6_9BILA</name>
<dbReference type="EMBL" id="CAJOBA010000934">
    <property type="protein sequence ID" value="CAF3566070.1"/>
    <property type="molecule type" value="Genomic_DNA"/>
</dbReference>
<dbReference type="Proteomes" id="UP000682733">
    <property type="component" value="Unassembled WGS sequence"/>
</dbReference>
<dbReference type="EMBL" id="CAJNOQ010002694">
    <property type="protein sequence ID" value="CAF0973489.1"/>
    <property type="molecule type" value="Genomic_DNA"/>
</dbReference>
<comment type="caution">
    <text evidence="2">The sequence shown here is derived from an EMBL/GenBank/DDBJ whole genome shotgun (WGS) entry which is preliminary data.</text>
</comment>
<gene>
    <name evidence="2" type="ORF">GPM918_LOCUS12362</name>
    <name evidence="1" type="ORF">OVA965_LOCUS3770</name>
    <name evidence="4" type="ORF">SRO942_LOCUS12363</name>
    <name evidence="3" type="ORF">TMI583_LOCUS3768</name>
</gene>
<organism evidence="2 5">
    <name type="scientific">Didymodactylos carnosus</name>
    <dbReference type="NCBI Taxonomy" id="1234261"/>
    <lineage>
        <taxon>Eukaryota</taxon>
        <taxon>Metazoa</taxon>
        <taxon>Spiralia</taxon>
        <taxon>Gnathifera</taxon>
        <taxon>Rotifera</taxon>
        <taxon>Eurotatoria</taxon>
        <taxon>Bdelloidea</taxon>
        <taxon>Philodinida</taxon>
        <taxon>Philodinidae</taxon>
        <taxon>Didymodactylos</taxon>
    </lineage>
</organism>
<dbReference type="Proteomes" id="UP000663829">
    <property type="component" value="Unassembled WGS sequence"/>
</dbReference>
<proteinExistence type="predicted"/>
<keyword evidence="5" id="KW-1185">Reference proteome</keyword>
<evidence type="ECO:0000313" key="3">
    <source>
        <dbReference type="EMBL" id="CAF3566070.1"/>
    </source>
</evidence>
<evidence type="ECO:0000313" key="2">
    <source>
        <dbReference type="EMBL" id="CAF0973489.1"/>
    </source>
</evidence>
<dbReference type="Proteomes" id="UP000681722">
    <property type="component" value="Unassembled WGS sequence"/>
</dbReference>
<protein>
    <submittedName>
        <fullName evidence="2">Uncharacterized protein</fullName>
    </submittedName>
</protein>
<evidence type="ECO:0000313" key="5">
    <source>
        <dbReference type="Proteomes" id="UP000663829"/>
    </source>
</evidence>
<sequence length="120" mass="13943">MELIEQFSQGQQKRQRCGKADIKLSMYRPPLPTAAVDQSLPLSKTNTEFMWFQLLINLKRLTTGGSSELAEFARQQLIDVCKRHYQDNPVHYVLLMNLKEHIVQHHPFVGIHVSHLFIAF</sequence>